<evidence type="ECO:0000313" key="4">
    <source>
        <dbReference type="Proteomes" id="UP000095751"/>
    </source>
</evidence>
<sequence length="288" mass="31783">MQQRKAAIILPRPSSQDDDAKTNKRIRRLQLLRRNNNGRTKTRFKSILRYGTIILSLSIIVSIFTGISNPHTITGAIRSLLEYFGVVPIVLSTAPVVVVVKSDTTATTTTTTTDKKKIITTTKAAEASEASGALKSTTAPDSEAFLKLIDEYQFYDGSYTFRVIKDFVVQFGHHNANNNKNKKNNNVASNRILQSDTTGDEILSNIRGTITMIPGQTGQVFINLGNNKRLDKDGTIPFGTLDDKSMLIVDRIYDGYKGGQGQIASINNNSIAKTFPKMSRIDFCKRSA</sequence>
<dbReference type="Gene3D" id="2.40.100.10">
    <property type="entry name" value="Cyclophilin-like"/>
    <property type="match status" value="1"/>
</dbReference>
<dbReference type="EMBL" id="KV784357">
    <property type="protein sequence ID" value="OEU17859.1"/>
    <property type="molecule type" value="Genomic_DNA"/>
</dbReference>
<organism evidence="3 4">
    <name type="scientific">Fragilariopsis cylindrus CCMP1102</name>
    <dbReference type="NCBI Taxonomy" id="635003"/>
    <lineage>
        <taxon>Eukaryota</taxon>
        <taxon>Sar</taxon>
        <taxon>Stramenopiles</taxon>
        <taxon>Ochrophyta</taxon>
        <taxon>Bacillariophyta</taxon>
        <taxon>Bacillariophyceae</taxon>
        <taxon>Bacillariophycidae</taxon>
        <taxon>Bacillariales</taxon>
        <taxon>Bacillariaceae</taxon>
        <taxon>Fragilariopsis</taxon>
    </lineage>
</organism>
<dbReference type="SUPFAM" id="SSF50891">
    <property type="entry name" value="Cyclophilin-like"/>
    <property type="match status" value="1"/>
</dbReference>
<name>A0A1E7FI52_9STRA</name>
<dbReference type="OrthoDB" id="48008at2759"/>
<keyword evidence="1" id="KW-1133">Transmembrane helix</keyword>
<dbReference type="Proteomes" id="UP000095751">
    <property type="component" value="Unassembled WGS sequence"/>
</dbReference>
<proteinExistence type="predicted"/>
<dbReference type="GO" id="GO:0003755">
    <property type="term" value="F:peptidyl-prolyl cis-trans isomerase activity"/>
    <property type="evidence" value="ECO:0007669"/>
    <property type="project" value="InterPro"/>
</dbReference>
<dbReference type="InParanoid" id="A0A1E7FI52"/>
<dbReference type="InterPro" id="IPR029000">
    <property type="entry name" value="Cyclophilin-like_dom_sf"/>
</dbReference>
<feature type="transmembrane region" description="Helical" evidence="1">
    <location>
        <begin position="80"/>
        <end position="100"/>
    </location>
</feature>
<gene>
    <name evidence="3" type="ORF">FRACYDRAFT_238287</name>
</gene>
<keyword evidence="1" id="KW-0472">Membrane</keyword>
<dbReference type="KEGG" id="fcy:FRACYDRAFT_238287"/>
<feature type="domain" description="PPIase cyclophilin-type" evidence="2">
    <location>
        <begin position="134"/>
        <end position="259"/>
    </location>
</feature>
<reference evidence="3 4" key="1">
    <citation type="submission" date="2016-09" db="EMBL/GenBank/DDBJ databases">
        <title>Extensive genetic diversity and differential bi-allelic expression allows diatom success in the polar Southern Ocean.</title>
        <authorList>
            <consortium name="DOE Joint Genome Institute"/>
            <person name="Mock T."/>
            <person name="Otillar R.P."/>
            <person name="Strauss J."/>
            <person name="Dupont C."/>
            <person name="Frickenhaus S."/>
            <person name="Maumus F."/>
            <person name="Mcmullan M."/>
            <person name="Sanges R."/>
            <person name="Schmutz J."/>
            <person name="Toseland A."/>
            <person name="Valas R."/>
            <person name="Veluchamy A."/>
            <person name="Ward B.J."/>
            <person name="Allen A."/>
            <person name="Barry K."/>
            <person name="Falciatore A."/>
            <person name="Ferrante M."/>
            <person name="Fortunato A.E."/>
            <person name="Gloeckner G."/>
            <person name="Gruber A."/>
            <person name="Hipkin R."/>
            <person name="Janech M."/>
            <person name="Kroth P."/>
            <person name="Leese F."/>
            <person name="Lindquist E."/>
            <person name="Lyon B.R."/>
            <person name="Martin J."/>
            <person name="Mayer C."/>
            <person name="Parker M."/>
            <person name="Quesneville H."/>
            <person name="Raymond J."/>
            <person name="Uhlig C."/>
            <person name="Valentin K.U."/>
            <person name="Worden A.Z."/>
            <person name="Armbrust E.V."/>
            <person name="Bowler C."/>
            <person name="Green B."/>
            <person name="Moulton V."/>
            <person name="Van Oosterhout C."/>
            <person name="Grigoriev I."/>
        </authorList>
    </citation>
    <scope>NUCLEOTIDE SEQUENCE [LARGE SCALE GENOMIC DNA]</scope>
    <source>
        <strain evidence="3 4">CCMP1102</strain>
    </source>
</reference>
<protein>
    <recommendedName>
        <fullName evidence="2">PPIase cyclophilin-type domain-containing protein</fullName>
    </recommendedName>
</protein>
<evidence type="ECO:0000259" key="2">
    <source>
        <dbReference type="Pfam" id="PF00160"/>
    </source>
</evidence>
<keyword evidence="4" id="KW-1185">Reference proteome</keyword>
<evidence type="ECO:0000313" key="3">
    <source>
        <dbReference type="EMBL" id="OEU17859.1"/>
    </source>
</evidence>
<keyword evidence="1" id="KW-0812">Transmembrane</keyword>
<dbReference type="AlphaFoldDB" id="A0A1E7FI52"/>
<feature type="transmembrane region" description="Helical" evidence="1">
    <location>
        <begin position="47"/>
        <end position="68"/>
    </location>
</feature>
<accession>A0A1E7FI52</accession>
<evidence type="ECO:0000256" key="1">
    <source>
        <dbReference type="SAM" id="Phobius"/>
    </source>
</evidence>
<dbReference type="Pfam" id="PF00160">
    <property type="entry name" value="Pro_isomerase"/>
    <property type="match status" value="1"/>
</dbReference>
<dbReference type="InterPro" id="IPR002130">
    <property type="entry name" value="Cyclophilin-type_PPIase_dom"/>
</dbReference>